<sequence>MNELIKWISIADRFNKMYLNKQFGRLGINSSQHMYILCICENEGITQDKLQAISYINKSNVTRALGQLEKAGFITKGPNKKDKRTIRLYPTEKAKYIYREIIRIEDEWTAFLTKEFSDPERKLLVSLIKKVGETAVEQRSGDEDE</sequence>
<accession>A0A1G9SP82</accession>
<evidence type="ECO:0000256" key="2">
    <source>
        <dbReference type="ARBA" id="ARBA00023125"/>
    </source>
</evidence>
<evidence type="ECO:0000256" key="3">
    <source>
        <dbReference type="ARBA" id="ARBA00023163"/>
    </source>
</evidence>
<dbReference type="SMART" id="SM00347">
    <property type="entry name" value="HTH_MARR"/>
    <property type="match status" value="1"/>
</dbReference>
<dbReference type="PROSITE" id="PS01117">
    <property type="entry name" value="HTH_MARR_1"/>
    <property type="match status" value="1"/>
</dbReference>
<dbReference type="RefSeq" id="WP_092072136.1">
    <property type="nucleotide sequence ID" value="NZ_FNHB01000004.1"/>
</dbReference>
<reference evidence="5 6" key="1">
    <citation type="submission" date="2016-10" db="EMBL/GenBank/DDBJ databases">
        <authorList>
            <person name="de Groot N.N."/>
        </authorList>
    </citation>
    <scope>NUCLEOTIDE SEQUENCE [LARGE SCALE GENOMIC DNA]</scope>
    <source>
        <strain evidence="5 6">DSM 1736</strain>
    </source>
</reference>
<keyword evidence="3" id="KW-0804">Transcription</keyword>
<dbReference type="PANTHER" id="PTHR42756">
    <property type="entry name" value="TRANSCRIPTIONAL REGULATOR, MARR"/>
    <property type="match status" value="1"/>
</dbReference>
<dbReference type="PROSITE" id="PS50995">
    <property type="entry name" value="HTH_MARR_2"/>
    <property type="match status" value="1"/>
</dbReference>
<dbReference type="GO" id="GO:0003677">
    <property type="term" value="F:DNA binding"/>
    <property type="evidence" value="ECO:0007669"/>
    <property type="project" value="UniProtKB-KW"/>
</dbReference>
<dbReference type="Proteomes" id="UP000214880">
    <property type="component" value="Unassembled WGS sequence"/>
</dbReference>
<dbReference type="InterPro" id="IPR036390">
    <property type="entry name" value="WH_DNA-bd_sf"/>
</dbReference>
<dbReference type="SUPFAM" id="SSF46785">
    <property type="entry name" value="Winged helix' DNA-binding domain"/>
    <property type="match status" value="1"/>
</dbReference>
<evidence type="ECO:0000313" key="6">
    <source>
        <dbReference type="Proteomes" id="UP000214880"/>
    </source>
</evidence>
<dbReference type="InterPro" id="IPR000835">
    <property type="entry name" value="HTH_MarR-typ"/>
</dbReference>
<keyword evidence="1" id="KW-0805">Transcription regulation</keyword>
<evidence type="ECO:0000313" key="5">
    <source>
        <dbReference type="EMBL" id="SDM37278.1"/>
    </source>
</evidence>
<name>A0A1G9SP82_9FIRM</name>
<dbReference type="Pfam" id="PF01047">
    <property type="entry name" value="MarR"/>
    <property type="match status" value="1"/>
</dbReference>
<dbReference type="InterPro" id="IPR036388">
    <property type="entry name" value="WH-like_DNA-bd_sf"/>
</dbReference>
<dbReference type="PRINTS" id="PR00598">
    <property type="entry name" value="HTHMARR"/>
</dbReference>
<feature type="domain" description="HTH marR-type" evidence="4">
    <location>
        <begin position="1"/>
        <end position="133"/>
    </location>
</feature>
<dbReference type="PANTHER" id="PTHR42756:SF2">
    <property type="entry name" value="MARR FAMILY REGULATORY PROTEIN"/>
    <property type="match status" value="1"/>
</dbReference>
<dbReference type="STRING" id="146817.SAMN04488502_10475"/>
<evidence type="ECO:0000256" key="1">
    <source>
        <dbReference type="ARBA" id="ARBA00023015"/>
    </source>
</evidence>
<dbReference type="InterPro" id="IPR023187">
    <property type="entry name" value="Tscrpt_reg_MarR-type_CS"/>
</dbReference>
<dbReference type="Gene3D" id="1.10.10.10">
    <property type="entry name" value="Winged helix-like DNA-binding domain superfamily/Winged helix DNA-binding domain"/>
    <property type="match status" value="1"/>
</dbReference>
<proteinExistence type="predicted"/>
<keyword evidence="2 5" id="KW-0238">DNA-binding</keyword>
<evidence type="ECO:0000259" key="4">
    <source>
        <dbReference type="PROSITE" id="PS50995"/>
    </source>
</evidence>
<organism evidence="5 6">
    <name type="scientific">Dendrosporobacter quercicolus</name>
    <dbReference type="NCBI Taxonomy" id="146817"/>
    <lineage>
        <taxon>Bacteria</taxon>
        <taxon>Bacillati</taxon>
        <taxon>Bacillota</taxon>
        <taxon>Negativicutes</taxon>
        <taxon>Selenomonadales</taxon>
        <taxon>Sporomusaceae</taxon>
        <taxon>Dendrosporobacter</taxon>
    </lineage>
</organism>
<dbReference type="EMBL" id="FNHB01000004">
    <property type="protein sequence ID" value="SDM37278.1"/>
    <property type="molecule type" value="Genomic_DNA"/>
</dbReference>
<dbReference type="GO" id="GO:0003700">
    <property type="term" value="F:DNA-binding transcription factor activity"/>
    <property type="evidence" value="ECO:0007669"/>
    <property type="project" value="InterPro"/>
</dbReference>
<dbReference type="OrthoDB" id="6462103at2"/>
<protein>
    <submittedName>
        <fullName evidence="5">DNA-binding transcriptional regulator, MarR family</fullName>
    </submittedName>
</protein>
<dbReference type="AlphaFoldDB" id="A0A1G9SP82"/>
<gene>
    <name evidence="5" type="ORF">SAMN04488502_10475</name>
</gene>
<keyword evidence="6" id="KW-1185">Reference proteome</keyword>